<dbReference type="AlphaFoldDB" id="A0AAV4VSU1"/>
<protein>
    <recommendedName>
        <fullName evidence="1">RNase H type-1 domain-containing protein</fullName>
    </recommendedName>
</protein>
<accession>A0AAV4VSU1</accession>
<dbReference type="InterPro" id="IPR012337">
    <property type="entry name" value="RNaseH-like_sf"/>
</dbReference>
<dbReference type="Gene3D" id="3.30.420.10">
    <property type="entry name" value="Ribonuclease H-like superfamily/Ribonuclease H"/>
    <property type="match status" value="1"/>
</dbReference>
<sequence length="162" mass="18860">MYTGSYLDTIYRDGSKRDGKAGYAYVHYRDGHTELLAINCSVDYIIQNNFKNITTVSDSRPVLEALANLNNDNYYVHSLKNKIKQYKNIIFEGIKAHKGYTGNERVDMYAKQATERNWIDIKIRYSNAQIKKLINQAIQDEWQAEWNFFHQGAATFSYHAQS</sequence>
<reference evidence="2 3" key="1">
    <citation type="submission" date="2021-06" db="EMBL/GenBank/DDBJ databases">
        <title>Caerostris darwini draft genome.</title>
        <authorList>
            <person name="Kono N."/>
            <person name="Arakawa K."/>
        </authorList>
    </citation>
    <scope>NUCLEOTIDE SEQUENCE [LARGE SCALE GENOMIC DNA]</scope>
</reference>
<dbReference type="InterPro" id="IPR002156">
    <property type="entry name" value="RNaseH_domain"/>
</dbReference>
<gene>
    <name evidence="2" type="ORF">CDAR_568571</name>
</gene>
<keyword evidence="3" id="KW-1185">Reference proteome</keyword>
<dbReference type="GO" id="GO:0004523">
    <property type="term" value="F:RNA-DNA hybrid ribonuclease activity"/>
    <property type="evidence" value="ECO:0007669"/>
    <property type="project" value="InterPro"/>
</dbReference>
<evidence type="ECO:0000313" key="3">
    <source>
        <dbReference type="Proteomes" id="UP001054837"/>
    </source>
</evidence>
<dbReference type="EMBL" id="BPLQ01013572">
    <property type="protein sequence ID" value="GIY73193.1"/>
    <property type="molecule type" value="Genomic_DNA"/>
</dbReference>
<proteinExistence type="predicted"/>
<dbReference type="SUPFAM" id="SSF53098">
    <property type="entry name" value="Ribonuclease H-like"/>
    <property type="match status" value="1"/>
</dbReference>
<evidence type="ECO:0000313" key="2">
    <source>
        <dbReference type="EMBL" id="GIY73193.1"/>
    </source>
</evidence>
<dbReference type="Proteomes" id="UP001054837">
    <property type="component" value="Unassembled WGS sequence"/>
</dbReference>
<comment type="caution">
    <text evidence="2">The sequence shown here is derived from an EMBL/GenBank/DDBJ whole genome shotgun (WGS) entry which is preliminary data.</text>
</comment>
<organism evidence="2 3">
    <name type="scientific">Caerostris darwini</name>
    <dbReference type="NCBI Taxonomy" id="1538125"/>
    <lineage>
        <taxon>Eukaryota</taxon>
        <taxon>Metazoa</taxon>
        <taxon>Ecdysozoa</taxon>
        <taxon>Arthropoda</taxon>
        <taxon>Chelicerata</taxon>
        <taxon>Arachnida</taxon>
        <taxon>Araneae</taxon>
        <taxon>Araneomorphae</taxon>
        <taxon>Entelegynae</taxon>
        <taxon>Araneoidea</taxon>
        <taxon>Araneidae</taxon>
        <taxon>Caerostris</taxon>
    </lineage>
</organism>
<feature type="domain" description="RNase H type-1" evidence="1">
    <location>
        <begin position="4"/>
        <end position="115"/>
    </location>
</feature>
<dbReference type="GO" id="GO:0003676">
    <property type="term" value="F:nucleic acid binding"/>
    <property type="evidence" value="ECO:0007669"/>
    <property type="project" value="InterPro"/>
</dbReference>
<dbReference type="PROSITE" id="PS50879">
    <property type="entry name" value="RNASE_H_1"/>
    <property type="match status" value="1"/>
</dbReference>
<name>A0AAV4VSU1_9ARAC</name>
<dbReference type="InterPro" id="IPR036397">
    <property type="entry name" value="RNaseH_sf"/>
</dbReference>
<evidence type="ECO:0000259" key="1">
    <source>
        <dbReference type="PROSITE" id="PS50879"/>
    </source>
</evidence>